<keyword evidence="3 6" id="KW-0547">Nucleotide-binding</keyword>
<dbReference type="PANTHER" id="PTHR10229">
    <property type="entry name" value="GTP-BINDING PROTEIN HFLX"/>
    <property type="match status" value="1"/>
</dbReference>
<dbReference type="PANTHER" id="PTHR10229:SF0">
    <property type="entry name" value="GTP-BINDING PROTEIN 6-RELATED"/>
    <property type="match status" value="1"/>
</dbReference>
<comment type="function">
    <text evidence="6">GTPase that associates with the 50S ribosomal subunit and may have a role during protein synthesis or ribosome biogenesis.</text>
</comment>
<evidence type="ECO:0000313" key="11">
    <source>
        <dbReference type="Proteomes" id="UP000194003"/>
    </source>
</evidence>
<feature type="binding site" evidence="8">
    <location>
        <position position="235"/>
    </location>
    <ligand>
        <name>Mg(2+)</name>
        <dbReference type="ChEBI" id="CHEBI:18420"/>
    </ligand>
</feature>
<protein>
    <recommendedName>
        <fullName evidence="6">GTPase HflX</fullName>
    </recommendedName>
    <alternativeName>
        <fullName evidence="6">GTP-binding protein HflX</fullName>
    </alternativeName>
</protein>
<dbReference type="InterPro" id="IPR042108">
    <property type="entry name" value="GTPase_HflX_N_sf"/>
</dbReference>
<dbReference type="NCBIfam" id="TIGR03156">
    <property type="entry name" value="GTP_HflX"/>
    <property type="match status" value="1"/>
</dbReference>
<feature type="binding site" evidence="7">
    <location>
        <begin position="255"/>
        <end position="258"/>
    </location>
    <ligand>
        <name>GTP</name>
        <dbReference type="ChEBI" id="CHEBI:37565"/>
    </ligand>
</feature>
<comment type="subunit">
    <text evidence="6">Monomer. Associates with the 50S ribosomal subunit.</text>
</comment>
<dbReference type="FunFam" id="3.40.50.11060:FF:000001">
    <property type="entry name" value="GTPase HflX"/>
    <property type="match status" value="1"/>
</dbReference>
<dbReference type="InterPro" id="IPR025121">
    <property type="entry name" value="GTPase_HflX_N"/>
</dbReference>
<feature type="binding site" evidence="7">
    <location>
        <begin position="233"/>
        <end position="237"/>
    </location>
    <ligand>
        <name>GTP</name>
        <dbReference type="ChEBI" id="CHEBI:37565"/>
    </ligand>
</feature>
<dbReference type="STRING" id="1434232.MAIT1_01439"/>
<evidence type="ECO:0000256" key="5">
    <source>
        <dbReference type="ARBA" id="ARBA00023134"/>
    </source>
</evidence>
<organism evidence="10 11">
    <name type="scientific">Magnetofaba australis IT-1</name>
    <dbReference type="NCBI Taxonomy" id="1434232"/>
    <lineage>
        <taxon>Bacteria</taxon>
        <taxon>Pseudomonadati</taxon>
        <taxon>Pseudomonadota</taxon>
        <taxon>Magnetococcia</taxon>
        <taxon>Magnetococcales</taxon>
        <taxon>Magnetococcaceae</taxon>
        <taxon>Magnetofaba</taxon>
    </lineage>
</organism>
<dbReference type="Proteomes" id="UP000194003">
    <property type="component" value="Unassembled WGS sequence"/>
</dbReference>
<comment type="caution">
    <text evidence="10">The sequence shown here is derived from an EMBL/GenBank/DDBJ whole genome shotgun (WGS) entry which is preliminary data.</text>
</comment>
<dbReference type="Pfam" id="PF13167">
    <property type="entry name" value="GTP-bdg_N"/>
    <property type="match status" value="1"/>
</dbReference>
<keyword evidence="2 8" id="KW-0479">Metal-binding</keyword>
<dbReference type="InterPro" id="IPR030394">
    <property type="entry name" value="G_HFLX_dom"/>
</dbReference>
<comment type="cofactor">
    <cofactor evidence="8">
        <name>Mg(2+)</name>
        <dbReference type="ChEBI" id="CHEBI:18420"/>
    </cofactor>
</comment>
<keyword evidence="5 6" id="KW-0342">GTP-binding</keyword>
<dbReference type="Gene3D" id="6.10.250.2860">
    <property type="match status" value="1"/>
</dbReference>
<gene>
    <name evidence="6" type="primary">hflX</name>
    <name evidence="10" type="ORF">MAIT1_01439</name>
</gene>
<sequence length="433" mass="48265">MFETHVEPDRALLVQAIIGGEDADRAARLAEELHHLAEGAGLIPASSALFPLKQIHPGLYFGQGRVQELADEVAELNIDVVVVNHALSPVQQRNLENAFKAKVVDRTGLILEIFAARARTKEGRMQVELASLMYQQSRLVRTWTHLERQRGGVGLRGGPGETQIEVDRRLIRKRIDRLKLDLKDVERTRALQRKPRRDAPLFTAALVGYTNAGKSTLFNKLAGSQVYAQDQLFATLDPTVRVVQLPNGGRMALSDTVGFVRELPHQLVAAFRATLEEVLEADLLLHVVDLSDPEWAEQQQAVMDVLEELNAHQKPQMILYNKVDALEREDPLIERVGRRERCLPISAISGAGLDHLFDALQTEIASGWRDYLVRLPAHCGSILAKLHRDGEVRAIEEDGADLRVTVSLSEAEHGRLLEAIKRENTAVSVRDLT</sequence>
<dbReference type="SUPFAM" id="SSF52540">
    <property type="entry name" value="P-loop containing nucleoside triphosphate hydrolases"/>
    <property type="match status" value="1"/>
</dbReference>
<evidence type="ECO:0000313" key="10">
    <source>
        <dbReference type="EMBL" id="OSM01470.1"/>
    </source>
</evidence>
<keyword evidence="4 8" id="KW-0460">Magnesium</keyword>
<dbReference type="Pfam" id="PF01926">
    <property type="entry name" value="MMR_HSR1"/>
    <property type="match status" value="1"/>
</dbReference>
<reference evidence="10 11" key="1">
    <citation type="journal article" date="2016" name="BMC Genomics">
        <title>Combined genomic and structural analyses of a cultured magnetotactic bacterium reveals its niche adaptation to a dynamic environment.</title>
        <authorList>
            <person name="Araujo A.C."/>
            <person name="Morillo V."/>
            <person name="Cypriano J."/>
            <person name="Teixeira L.C."/>
            <person name="Leao P."/>
            <person name="Lyra S."/>
            <person name="Almeida L.G."/>
            <person name="Bazylinski D.A."/>
            <person name="Vasconcellos A.T."/>
            <person name="Abreu F."/>
            <person name="Lins U."/>
        </authorList>
    </citation>
    <scope>NUCLEOTIDE SEQUENCE [LARGE SCALE GENOMIC DNA]</scope>
    <source>
        <strain evidence="10 11">IT-1</strain>
    </source>
</reference>
<feature type="domain" description="Hflx-type G" evidence="9">
    <location>
        <begin position="202"/>
        <end position="368"/>
    </location>
</feature>
<dbReference type="GO" id="GO:0046872">
    <property type="term" value="F:metal ion binding"/>
    <property type="evidence" value="ECO:0007669"/>
    <property type="project" value="UniProtKB-KW"/>
</dbReference>
<dbReference type="HAMAP" id="MF_00900">
    <property type="entry name" value="GTPase_HflX"/>
    <property type="match status" value="1"/>
</dbReference>
<feature type="binding site" evidence="8">
    <location>
        <position position="215"/>
    </location>
    <ligand>
        <name>Mg(2+)</name>
        <dbReference type="ChEBI" id="CHEBI:18420"/>
    </ligand>
</feature>
<dbReference type="OrthoDB" id="9812272at2"/>
<dbReference type="Gene3D" id="3.40.50.11060">
    <property type="entry name" value="GTPase HflX, N-terminal domain"/>
    <property type="match status" value="1"/>
</dbReference>
<dbReference type="InterPro" id="IPR027417">
    <property type="entry name" value="P-loop_NTPase"/>
</dbReference>
<dbReference type="InterPro" id="IPR032305">
    <property type="entry name" value="GTP-bd_M"/>
</dbReference>
<evidence type="ECO:0000256" key="2">
    <source>
        <dbReference type="ARBA" id="ARBA00022723"/>
    </source>
</evidence>
<dbReference type="Pfam" id="PF16360">
    <property type="entry name" value="GTP-bdg_M"/>
    <property type="match status" value="1"/>
</dbReference>
<dbReference type="EMBL" id="LVJN01000020">
    <property type="protein sequence ID" value="OSM01470.1"/>
    <property type="molecule type" value="Genomic_DNA"/>
</dbReference>
<feature type="binding site" evidence="7">
    <location>
        <begin position="208"/>
        <end position="215"/>
    </location>
    <ligand>
        <name>GTP</name>
        <dbReference type="ChEBI" id="CHEBI:37565"/>
    </ligand>
</feature>
<evidence type="ECO:0000259" key="9">
    <source>
        <dbReference type="PROSITE" id="PS51705"/>
    </source>
</evidence>
<dbReference type="InterPro" id="IPR006073">
    <property type="entry name" value="GTP-bd"/>
</dbReference>
<name>A0A1Y2K0B9_9PROT</name>
<keyword evidence="1 6" id="KW-0963">Cytoplasm</keyword>
<comment type="subcellular location">
    <subcellularLocation>
        <location evidence="6">Cytoplasm</location>
    </subcellularLocation>
    <text evidence="6">May associate with membranes.</text>
</comment>
<dbReference type="PROSITE" id="PS51705">
    <property type="entry name" value="G_HFLX"/>
    <property type="match status" value="1"/>
</dbReference>
<dbReference type="GO" id="GO:0005525">
    <property type="term" value="F:GTP binding"/>
    <property type="evidence" value="ECO:0007669"/>
    <property type="project" value="UniProtKB-UniRule"/>
</dbReference>
<keyword evidence="11" id="KW-1185">Reference proteome</keyword>
<dbReference type="InterPro" id="IPR016496">
    <property type="entry name" value="GTPase_HflX"/>
</dbReference>
<comment type="similarity">
    <text evidence="6">Belongs to the TRAFAC class OBG-HflX-like GTPase superfamily. HflX GTPase family.</text>
</comment>
<evidence type="ECO:0000256" key="8">
    <source>
        <dbReference type="PIRSR" id="PIRSR006809-2"/>
    </source>
</evidence>
<dbReference type="Gene3D" id="3.40.50.300">
    <property type="entry name" value="P-loop containing nucleotide triphosphate hydrolases"/>
    <property type="match status" value="1"/>
</dbReference>
<dbReference type="CDD" id="cd01878">
    <property type="entry name" value="HflX"/>
    <property type="match status" value="1"/>
</dbReference>
<feature type="binding site" evidence="7">
    <location>
        <begin position="321"/>
        <end position="324"/>
    </location>
    <ligand>
        <name>GTP</name>
        <dbReference type="ChEBI" id="CHEBI:37565"/>
    </ligand>
</feature>
<evidence type="ECO:0000256" key="1">
    <source>
        <dbReference type="ARBA" id="ARBA00022490"/>
    </source>
</evidence>
<evidence type="ECO:0000256" key="3">
    <source>
        <dbReference type="ARBA" id="ARBA00022741"/>
    </source>
</evidence>
<dbReference type="AlphaFoldDB" id="A0A1Y2K0B9"/>
<dbReference type="RefSeq" id="WP_085442920.1">
    <property type="nucleotide sequence ID" value="NZ_LVJN01000020.1"/>
</dbReference>
<proteinExistence type="inferred from homology"/>
<evidence type="ECO:0000256" key="7">
    <source>
        <dbReference type="PIRSR" id="PIRSR006809-1"/>
    </source>
</evidence>
<dbReference type="GO" id="GO:0043022">
    <property type="term" value="F:ribosome binding"/>
    <property type="evidence" value="ECO:0007669"/>
    <property type="project" value="TreeGrafter"/>
</dbReference>
<dbReference type="GO" id="GO:0003924">
    <property type="term" value="F:GTPase activity"/>
    <property type="evidence" value="ECO:0007669"/>
    <property type="project" value="UniProtKB-UniRule"/>
</dbReference>
<dbReference type="GO" id="GO:0005737">
    <property type="term" value="C:cytoplasm"/>
    <property type="evidence" value="ECO:0007669"/>
    <property type="project" value="UniProtKB-SubCell"/>
</dbReference>
<accession>A0A1Y2K0B9</accession>
<dbReference type="PRINTS" id="PR00326">
    <property type="entry name" value="GTP1OBG"/>
</dbReference>
<dbReference type="PIRSF" id="PIRSF006809">
    <property type="entry name" value="GTP-binding_hflX_prd"/>
    <property type="match status" value="1"/>
</dbReference>
<evidence type="ECO:0000256" key="4">
    <source>
        <dbReference type="ARBA" id="ARBA00022842"/>
    </source>
</evidence>
<evidence type="ECO:0000256" key="6">
    <source>
        <dbReference type="HAMAP-Rule" id="MF_00900"/>
    </source>
</evidence>
<dbReference type="FunFam" id="3.40.50.300:FF:000173">
    <property type="entry name" value="GTPase HflX"/>
    <property type="match status" value="1"/>
</dbReference>